<accession>A0A177D1Y1</accession>
<feature type="region of interest" description="Disordered" evidence="1">
    <location>
        <begin position="61"/>
        <end position="114"/>
    </location>
</feature>
<name>A0A177D1Y1_ALTAL</name>
<evidence type="ECO:0000313" key="3">
    <source>
        <dbReference type="Proteomes" id="UP000077248"/>
    </source>
</evidence>
<organism evidence="2 3">
    <name type="scientific">Alternaria alternata</name>
    <name type="common">Alternaria rot fungus</name>
    <name type="synonym">Torula alternata</name>
    <dbReference type="NCBI Taxonomy" id="5599"/>
    <lineage>
        <taxon>Eukaryota</taxon>
        <taxon>Fungi</taxon>
        <taxon>Dikarya</taxon>
        <taxon>Ascomycota</taxon>
        <taxon>Pezizomycotina</taxon>
        <taxon>Dothideomycetes</taxon>
        <taxon>Pleosporomycetidae</taxon>
        <taxon>Pleosporales</taxon>
        <taxon>Pleosporineae</taxon>
        <taxon>Pleosporaceae</taxon>
        <taxon>Alternaria</taxon>
        <taxon>Alternaria sect. Alternaria</taxon>
        <taxon>Alternaria alternata complex</taxon>
    </lineage>
</organism>
<evidence type="ECO:0000313" key="2">
    <source>
        <dbReference type="EMBL" id="OAG13202.1"/>
    </source>
</evidence>
<dbReference type="EMBL" id="KV441531">
    <property type="protein sequence ID" value="OAG13202.1"/>
    <property type="molecule type" value="Genomic_DNA"/>
</dbReference>
<sequence>MPPRSLPSHPQVDKLLNAIDSATTSRLRTVLKSLCVKNQANLAYARDALLLQPGVLKRAWSERNKDGENDDDDEHQSEDGSEDDLGDSSEDSLEDAGAEDESEYSDSEPNAPASRQRFEICVQCDKEYDVLENHKRSCEWHDGSQEVDWDGDIWADHDERCHGTIDTEEMRKVYPEGFLWDCCDMPGDAAGCKSSRHRPDRTKRVRQPLGHAKRETERKRAKRAEEIESAN</sequence>
<feature type="compositionally biased region" description="Basic residues" evidence="1">
    <location>
        <begin position="194"/>
        <end position="206"/>
    </location>
</feature>
<gene>
    <name evidence="2" type="ORF">CC77DRAFT_1026830</name>
</gene>
<dbReference type="PANTHER" id="PTHR38167">
    <property type="entry name" value="C2H2-TYPE DOMAIN-CONTAINING PROTEIN"/>
    <property type="match status" value="1"/>
</dbReference>
<keyword evidence="3" id="KW-1185">Reference proteome</keyword>
<dbReference type="Proteomes" id="UP000077248">
    <property type="component" value="Unassembled WGS sequence"/>
</dbReference>
<dbReference type="OMA" id="NCKEEFD"/>
<evidence type="ECO:0000256" key="1">
    <source>
        <dbReference type="SAM" id="MobiDB-lite"/>
    </source>
</evidence>
<feature type="region of interest" description="Disordered" evidence="1">
    <location>
        <begin position="191"/>
        <end position="231"/>
    </location>
</feature>
<reference evidence="2 3" key="1">
    <citation type="submission" date="2016-05" db="EMBL/GenBank/DDBJ databases">
        <title>Comparative analysis of secretome profiles of manganese(II)-oxidizing ascomycete fungi.</title>
        <authorList>
            <consortium name="DOE Joint Genome Institute"/>
            <person name="Zeiner C.A."/>
            <person name="Purvine S.O."/>
            <person name="Zink E.M."/>
            <person name="Wu S."/>
            <person name="Pasa-Tolic L."/>
            <person name="Chaput D.L."/>
            <person name="Haridas S."/>
            <person name="Grigoriev I.V."/>
            <person name="Santelli C.M."/>
            <person name="Hansel C.M."/>
        </authorList>
    </citation>
    <scope>NUCLEOTIDE SEQUENCE [LARGE SCALE GENOMIC DNA]</scope>
    <source>
        <strain evidence="2 3">SRC1lrK2f</strain>
    </source>
</reference>
<feature type="compositionally biased region" description="Acidic residues" evidence="1">
    <location>
        <begin position="68"/>
        <end position="106"/>
    </location>
</feature>
<feature type="compositionally biased region" description="Basic and acidic residues" evidence="1">
    <location>
        <begin position="212"/>
        <end position="231"/>
    </location>
</feature>
<dbReference type="KEGG" id="aalt:CC77DRAFT_1026830"/>
<dbReference type="PANTHER" id="PTHR38167:SF1">
    <property type="entry name" value="C2H2-TYPE DOMAIN-CONTAINING PROTEIN"/>
    <property type="match status" value="1"/>
</dbReference>
<proteinExistence type="predicted"/>
<dbReference type="VEuPathDB" id="FungiDB:CC77DRAFT_1026830"/>
<evidence type="ECO:0008006" key="4">
    <source>
        <dbReference type="Google" id="ProtNLM"/>
    </source>
</evidence>
<dbReference type="GeneID" id="29111928"/>
<protein>
    <recommendedName>
        <fullName evidence="4">C2H2-type domain-containing protein</fullName>
    </recommendedName>
</protein>
<dbReference type="RefSeq" id="XP_018378623.1">
    <property type="nucleotide sequence ID" value="XM_018526334.1"/>
</dbReference>
<dbReference type="AlphaFoldDB" id="A0A177D1Y1"/>
<dbReference type="STRING" id="5599.A0A177D1Y1"/>